<keyword evidence="3" id="KW-1185">Reference proteome</keyword>
<sequence>MQAVRSLHYASCCKIGVRFRTAWWRQAPFHINHGGQASTHMPIRLCIYPSYGLDRSASEPAVLLCSYTWAQDAQRMASLRSHTADNVRDLLMHNLALLHATADVAYADVLGMLHREYVTYAIFDWESDPFTGGGAAYFEPGQFSYMLSELWQANDGFFIIGEATSWQHAWVQGALDSAAAGIHQMMRWLVDRHPEQLQYAKALDLLESENACNLFGVLDS</sequence>
<dbReference type="Pfam" id="PF01593">
    <property type="entry name" value="Amino_oxidase"/>
    <property type="match status" value="1"/>
</dbReference>
<dbReference type="AlphaFoldDB" id="A0A9P4PY31"/>
<gene>
    <name evidence="2" type="ORF">K431DRAFT_279936</name>
</gene>
<dbReference type="GO" id="GO:0016491">
    <property type="term" value="F:oxidoreductase activity"/>
    <property type="evidence" value="ECO:0007669"/>
    <property type="project" value="InterPro"/>
</dbReference>
<dbReference type="OrthoDB" id="3921121at2759"/>
<accession>A0A9P4PY31</accession>
<dbReference type="InterPro" id="IPR002937">
    <property type="entry name" value="Amino_oxidase"/>
</dbReference>
<evidence type="ECO:0000313" key="2">
    <source>
        <dbReference type="EMBL" id="KAF2715940.1"/>
    </source>
</evidence>
<reference evidence="2" key="1">
    <citation type="journal article" date="2020" name="Stud. Mycol.">
        <title>101 Dothideomycetes genomes: a test case for predicting lifestyles and emergence of pathogens.</title>
        <authorList>
            <person name="Haridas S."/>
            <person name="Albert R."/>
            <person name="Binder M."/>
            <person name="Bloem J."/>
            <person name="Labutti K."/>
            <person name="Salamov A."/>
            <person name="Andreopoulos B."/>
            <person name="Baker S."/>
            <person name="Barry K."/>
            <person name="Bills G."/>
            <person name="Bluhm B."/>
            <person name="Cannon C."/>
            <person name="Castanera R."/>
            <person name="Culley D."/>
            <person name="Daum C."/>
            <person name="Ezra D."/>
            <person name="Gonzalez J."/>
            <person name="Henrissat B."/>
            <person name="Kuo A."/>
            <person name="Liang C."/>
            <person name="Lipzen A."/>
            <person name="Lutzoni F."/>
            <person name="Magnuson J."/>
            <person name="Mondo S."/>
            <person name="Nolan M."/>
            <person name="Ohm R."/>
            <person name="Pangilinan J."/>
            <person name="Park H.-J."/>
            <person name="Ramirez L."/>
            <person name="Alfaro M."/>
            <person name="Sun H."/>
            <person name="Tritt A."/>
            <person name="Yoshinaga Y."/>
            <person name="Zwiers L.-H."/>
            <person name="Turgeon B."/>
            <person name="Goodwin S."/>
            <person name="Spatafora J."/>
            <person name="Crous P."/>
            <person name="Grigoriev I."/>
        </authorList>
    </citation>
    <scope>NUCLEOTIDE SEQUENCE</scope>
    <source>
        <strain evidence="2">CBS 116435</strain>
    </source>
</reference>
<dbReference type="InterPro" id="IPR036188">
    <property type="entry name" value="FAD/NAD-bd_sf"/>
</dbReference>
<organism evidence="2 3">
    <name type="scientific">Polychaeton citri CBS 116435</name>
    <dbReference type="NCBI Taxonomy" id="1314669"/>
    <lineage>
        <taxon>Eukaryota</taxon>
        <taxon>Fungi</taxon>
        <taxon>Dikarya</taxon>
        <taxon>Ascomycota</taxon>
        <taxon>Pezizomycotina</taxon>
        <taxon>Dothideomycetes</taxon>
        <taxon>Dothideomycetidae</taxon>
        <taxon>Capnodiales</taxon>
        <taxon>Capnodiaceae</taxon>
        <taxon>Polychaeton</taxon>
    </lineage>
</organism>
<evidence type="ECO:0000259" key="1">
    <source>
        <dbReference type="Pfam" id="PF01593"/>
    </source>
</evidence>
<protein>
    <submittedName>
        <fullName evidence="2">FAD-linked reductase</fullName>
    </submittedName>
</protein>
<evidence type="ECO:0000313" key="3">
    <source>
        <dbReference type="Proteomes" id="UP000799441"/>
    </source>
</evidence>
<proteinExistence type="predicted"/>
<feature type="domain" description="Amine oxidase" evidence="1">
    <location>
        <begin position="2"/>
        <end position="178"/>
    </location>
</feature>
<dbReference type="Gene3D" id="3.50.50.60">
    <property type="entry name" value="FAD/NAD(P)-binding domain"/>
    <property type="match status" value="1"/>
</dbReference>
<dbReference type="EMBL" id="MU003918">
    <property type="protein sequence ID" value="KAF2715940.1"/>
    <property type="molecule type" value="Genomic_DNA"/>
</dbReference>
<dbReference type="Proteomes" id="UP000799441">
    <property type="component" value="Unassembled WGS sequence"/>
</dbReference>
<dbReference type="Gene3D" id="3.90.660.10">
    <property type="match status" value="1"/>
</dbReference>
<name>A0A9P4PY31_9PEZI</name>
<comment type="caution">
    <text evidence="2">The sequence shown here is derived from an EMBL/GenBank/DDBJ whole genome shotgun (WGS) entry which is preliminary data.</text>
</comment>
<dbReference type="SUPFAM" id="SSF54373">
    <property type="entry name" value="FAD-linked reductases, C-terminal domain"/>
    <property type="match status" value="1"/>
</dbReference>